<dbReference type="InterPro" id="IPR022641">
    <property type="entry name" value="CheR_N"/>
</dbReference>
<dbReference type="InterPro" id="IPR001789">
    <property type="entry name" value="Sig_transdc_resp-reg_receiver"/>
</dbReference>
<dbReference type="PANTHER" id="PTHR24422:SF19">
    <property type="entry name" value="CHEMOTAXIS PROTEIN METHYLTRANSFERASE"/>
    <property type="match status" value="1"/>
</dbReference>
<dbReference type="InterPro" id="IPR011990">
    <property type="entry name" value="TPR-like_helical_dom_sf"/>
</dbReference>
<dbReference type="Gene3D" id="1.25.40.10">
    <property type="entry name" value="Tetratricopeptide repeat domain"/>
    <property type="match status" value="1"/>
</dbReference>
<dbReference type="RefSeq" id="WP_214174103.1">
    <property type="nucleotide sequence ID" value="NZ_JAHCVK010000001.1"/>
</dbReference>
<proteinExistence type="predicted"/>
<evidence type="ECO:0000256" key="6">
    <source>
        <dbReference type="PROSITE-ProRule" id="PRU00169"/>
    </source>
</evidence>
<feature type="region of interest" description="Disordered" evidence="7">
    <location>
        <begin position="396"/>
        <end position="439"/>
    </location>
</feature>
<dbReference type="Proteomes" id="UP000756860">
    <property type="component" value="Unassembled WGS sequence"/>
</dbReference>
<reference evidence="10 11" key="1">
    <citation type="submission" date="2021-05" db="EMBL/GenBank/DDBJ databases">
        <title>The draft genome of Geobacter luticola JCM 17780.</title>
        <authorList>
            <person name="Xu Z."/>
            <person name="Masuda Y."/>
            <person name="Itoh H."/>
            <person name="Senoo K."/>
        </authorList>
    </citation>
    <scope>NUCLEOTIDE SEQUENCE [LARGE SCALE GENOMIC DNA]</scope>
    <source>
        <strain evidence="10 11">JCM 17780</strain>
    </source>
</reference>
<evidence type="ECO:0000256" key="3">
    <source>
        <dbReference type="ARBA" id="ARBA00022603"/>
    </source>
</evidence>
<dbReference type="SUPFAM" id="SSF53335">
    <property type="entry name" value="S-adenosyl-L-methionine-dependent methyltransferases"/>
    <property type="match status" value="1"/>
</dbReference>
<dbReference type="EC" id="2.1.1.80" evidence="2"/>
<dbReference type="CDD" id="cd00156">
    <property type="entry name" value="REC"/>
    <property type="match status" value="1"/>
</dbReference>
<gene>
    <name evidence="10" type="ORF">KI810_03685</name>
</gene>
<dbReference type="EMBL" id="JAHCVK010000001">
    <property type="protein sequence ID" value="MBT0652143.1"/>
    <property type="molecule type" value="Genomic_DNA"/>
</dbReference>
<dbReference type="SUPFAM" id="SSF48452">
    <property type="entry name" value="TPR-like"/>
    <property type="match status" value="1"/>
</dbReference>
<dbReference type="InterPro" id="IPR022642">
    <property type="entry name" value="CheR_C"/>
</dbReference>
<accession>A0ABS5S9T9</accession>
<dbReference type="SUPFAM" id="SSF47757">
    <property type="entry name" value="Chemotaxis receptor methyltransferase CheR, N-terminal domain"/>
    <property type="match status" value="1"/>
</dbReference>
<dbReference type="InterPro" id="IPR011006">
    <property type="entry name" value="CheY-like_superfamily"/>
</dbReference>
<dbReference type="InterPro" id="IPR050903">
    <property type="entry name" value="Bact_Chemotaxis_MeTrfase"/>
</dbReference>
<evidence type="ECO:0000256" key="4">
    <source>
        <dbReference type="ARBA" id="ARBA00022679"/>
    </source>
</evidence>
<evidence type="ECO:0000313" key="11">
    <source>
        <dbReference type="Proteomes" id="UP000756860"/>
    </source>
</evidence>
<comment type="caution">
    <text evidence="6">Lacks conserved residue(s) required for the propagation of feature annotation.</text>
</comment>
<dbReference type="Gene3D" id="3.40.50.150">
    <property type="entry name" value="Vaccinia Virus protein VP39"/>
    <property type="match status" value="1"/>
</dbReference>
<name>A0ABS5S9T9_9BACT</name>
<evidence type="ECO:0000313" key="10">
    <source>
        <dbReference type="EMBL" id="MBT0652143.1"/>
    </source>
</evidence>
<dbReference type="SMART" id="SM00138">
    <property type="entry name" value="MeTrc"/>
    <property type="match status" value="1"/>
</dbReference>
<evidence type="ECO:0000256" key="2">
    <source>
        <dbReference type="ARBA" id="ARBA00012534"/>
    </source>
</evidence>
<dbReference type="Pfam" id="PF03705">
    <property type="entry name" value="CheR_N"/>
    <property type="match status" value="1"/>
</dbReference>
<evidence type="ECO:0000256" key="1">
    <source>
        <dbReference type="ARBA" id="ARBA00001541"/>
    </source>
</evidence>
<dbReference type="Pfam" id="PF14559">
    <property type="entry name" value="TPR_19"/>
    <property type="match status" value="1"/>
</dbReference>
<dbReference type="Gene3D" id="1.10.155.10">
    <property type="entry name" value="Chemotaxis receptor methyltransferase CheR, N-terminal domain"/>
    <property type="match status" value="1"/>
</dbReference>
<feature type="domain" description="CheR-type methyltransferase" evidence="9">
    <location>
        <begin position="130"/>
        <end position="401"/>
    </location>
</feature>
<evidence type="ECO:0000256" key="5">
    <source>
        <dbReference type="ARBA" id="ARBA00022691"/>
    </source>
</evidence>
<dbReference type="InterPro" id="IPR019734">
    <property type="entry name" value="TPR_rpt"/>
</dbReference>
<comment type="caution">
    <text evidence="10">The sequence shown here is derived from an EMBL/GenBank/DDBJ whole genome shotgun (WGS) entry which is preliminary data.</text>
</comment>
<dbReference type="Gene3D" id="3.40.50.2300">
    <property type="match status" value="1"/>
</dbReference>
<dbReference type="SMART" id="SM00448">
    <property type="entry name" value="REC"/>
    <property type="match status" value="1"/>
</dbReference>
<evidence type="ECO:0000259" key="8">
    <source>
        <dbReference type="PROSITE" id="PS50110"/>
    </source>
</evidence>
<dbReference type="PROSITE" id="PS50123">
    <property type="entry name" value="CHER"/>
    <property type="match status" value="1"/>
</dbReference>
<keyword evidence="11" id="KW-1185">Reference proteome</keyword>
<dbReference type="Pfam" id="PF00072">
    <property type="entry name" value="Response_reg"/>
    <property type="match status" value="1"/>
</dbReference>
<organism evidence="10 11">
    <name type="scientific">Geomobilimonas luticola</name>
    <dbReference type="NCBI Taxonomy" id="1114878"/>
    <lineage>
        <taxon>Bacteria</taxon>
        <taxon>Pseudomonadati</taxon>
        <taxon>Thermodesulfobacteriota</taxon>
        <taxon>Desulfuromonadia</taxon>
        <taxon>Geobacterales</taxon>
        <taxon>Geobacteraceae</taxon>
        <taxon>Geomobilimonas</taxon>
    </lineage>
</organism>
<dbReference type="SUPFAM" id="SSF52172">
    <property type="entry name" value="CheY-like"/>
    <property type="match status" value="1"/>
</dbReference>
<dbReference type="PROSITE" id="PS50110">
    <property type="entry name" value="RESPONSE_REGULATORY"/>
    <property type="match status" value="1"/>
</dbReference>
<evidence type="ECO:0000259" key="9">
    <source>
        <dbReference type="PROSITE" id="PS50123"/>
    </source>
</evidence>
<sequence length="612" mass="69866">MPRTILLVHANEALGRFLTVLLEQDGYGIVPAASVKEALRMVPAAAPSVVIIEDGCPEISTVDLVQRLQRGEGKHLPVIVISADPAMEYELQQVFDFLLKPVDVNRLRQDLALLSRGGRKRASPAPPGHLTEDESRLYCDYLLTNSGLHFERRNQKILERGITSRMAALHIASYRDYFDYLAEYGESRQELQKLLQHLTVGETFFFRYRAHFDALRQLVSGEMADKPLRIWSAGCSTGEEPYSLAMTIMEALPDWRKRDIRILATDINNRSLQRAREGVYRPWSLRATEPRYLERYFTRVGDSYLVRDEVKQLVEFSHLNLQTAAFPQPDGPLRELDVIFCRNVTIYFTLATTRQIVDKFAATLAPGGYLFLGHAEALTHISTRFERVSRESGFYYRKKSPSAPGVPELKPPRPRPVKKTVEPPRPAVSLHPSKMPPPIPPPAPVPTPEELYRQARELFDGENFKEAEALLGEILRQRPDHLDALVMKGFIHANRAQFRDALALCDQVLARNDLHPDAYFLRGLVLEIEEQLPDALVEYRKALLLSMDFVMPHYCMGRLYFRMGKERDGMREFRNCLRLLEQSPEGNVVPYGGGLSREVFMERVRTELARVA</sequence>
<dbReference type="InterPro" id="IPR029063">
    <property type="entry name" value="SAM-dependent_MTases_sf"/>
</dbReference>
<keyword evidence="3" id="KW-0489">Methyltransferase</keyword>
<dbReference type="InterPro" id="IPR000780">
    <property type="entry name" value="CheR_MeTrfase"/>
</dbReference>
<keyword evidence="4" id="KW-0808">Transferase</keyword>
<dbReference type="SMART" id="SM00028">
    <property type="entry name" value="TPR"/>
    <property type="match status" value="4"/>
</dbReference>
<protein>
    <recommendedName>
        <fullName evidence="2">protein-glutamate O-methyltransferase</fullName>
        <ecNumber evidence="2">2.1.1.80</ecNumber>
    </recommendedName>
</protein>
<dbReference type="Pfam" id="PF01739">
    <property type="entry name" value="CheR"/>
    <property type="match status" value="1"/>
</dbReference>
<dbReference type="PRINTS" id="PR00996">
    <property type="entry name" value="CHERMTFRASE"/>
</dbReference>
<dbReference type="PANTHER" id="PTHR24422">
    <property type="entry name" value="CHEMOTAXIS PROTEIN METHYLTRANSFERASE"/>
    <property type="match status" value="1"/>
</dbReference>
<keyword evidence="5" id="KW-0949">S-adenosyl-L-methionine</keyword>
<feature type="domain" description="Response regulatory" evidence="8">
    <location>
        <begin position="4"/>
        <end position="115"/>
    </location>
</feature>
<dbReference type="InterPro" id="IPR036804">
    <property type="entry name" value="CheR_N_sf"/>
</dbReference>
<evidence type="ECO:0000256" key="7">
    <source>
        <dbReference type="SAM" id="MobiDB-lite"/>
    </source>
</evidence>
<comment type="catalytic activity">
    <reaction evidence="1">
        <text>L-glutamyl-[protein] + S-adenosyl-L-methionine = [protein]-L-glutamate 5-O-methyl ester + S-adenosyl-L-homocysteine</text>
        <dbReference type="Rhea" id="RHEA:24452"/>
        <dbReference type="Rhea" id="RHEA-COMP:10208"/>
        <dbReference type="Rhea" id="RHEA-COMP:10311"/>
        <dbReference type="ChEBI" id="CHEBI:29973"/>
        <dbReference type="ChEBI" id="CHEBI:57856"/>
        <dbReference type="ChEBI" id="CHEBI:59789"/>
        <dbReference type="ChEBI" id="CHEBI:82795"/>
        <dbReference type="EC" id="2.1.1.80"/>
    </reaction>
</comment>